<gene>
    <name evidence="1" type="ORF">GWI33_019139</name>
</gene>
<evidence type="ECO:0000313" key="1">
    <source>
        <dbReference type="EMBL" id="KAF7267650.1"/>
    </source>
</evidence>
<accession>A0A834HSA9</accession>
<dbReference type="AlphaFoldDB" id="A0A834HSA9"/>
<keyword evidence="2" id="KW-1185">Reference proteome</keyword>
<proteinExistence type="predicted"/>
<sequence length="379" mass="44532">MLKVCLEKLNNQVINDLTEEDLCIICNSTFKTSTQIKNKLFLKRVKHFINENLSLLKDPAVLITFLKTLRHNRYQDDDILSTLSCTIFFNKTISCYSFTALSHILAVYSDYLYYDEPLLKAFSQEGLNLLKESKYVSKDTYLSEQPRLKDIKRFLWALSNLNYKLEKEDIENCILPQVQERLKDSDPKTIVDIILYMWMMNYKAIDLINECLNDTNIQKIKATNPISQRSLNLLLICMYYEDIDMYNKLKTRPNLSHKYHHNKQLQRRPVLRDINNHFSAISKEFDIDKCDLHCQIPFINIIGITGFRKNIYKLVNIEVLDDYTCLKNTDRVPTGLMDLKLRLLDKCDEALIVVNTEDIINNKESEVQEILRNELSLVC</sequence>
<dbReference type="EMBL" id="JAACXV010014401">
    <property type="protein sequence ID" value="KAF7267650.1"/>
    <property type="molecule type" value="Genomic_DNA"/>
</dbReference>
<organism evidence="1 2">
    <name type="scientific">Rhynchophorus ferrugineus</name>
    <name type="common">Red palm weevil</name>
    <name type="synonym">Curculio ferrugineus</name>
    <dbReference type="NCBI Taxonomy" id="354439"/>
    <lineage>
        <taxon>Eukaryota</taxon>
        <taxon>Metazoa</taxon>
        <taxon>Ecdysozoa</taxon>
        <taxon>Arthropoda</taxon>
        <taxon>Hexapoda</taxon>
        <taxon>Insecta</taxon>
        <taxon>Pterygota</taxon>
        <taxon>Neoptera</taxon>
        <taxon>Endopterygota</taxon>
        <taxon>Coleoptera</taxon>
        <taxon>Polyphaga</taxon>
        <taxon>Cucujiformia</taxon>
        <taxon>Curculionidae</taxon>
        <taxon>Dryophthorinae</taxon>
        <taxon>Rhynchophorus</taxon>
    </lineage>
</organism>
<comment type="caution">
    <text evidence="1">The sequence shown here is derived from an EMBL/GenBank/DDBJ whole genome shotgun (WGS) entry which is preliminary data.</text>
</comment>
<dbReference type="OrthoDB" id="6579040at2759"/>
<name>A0A834HSA9_RHYFE</name>
<evidence type="ECO:0000313" key="2">
    <source>
        <dbReference type="Proteomes" id="UP000625711"/>
    </source>
</evidence>
<dbReference type="Proteomes" id="UP000625711">
    <property type="component" value="Unassembled WGS sequence"/>
</dbReference>
<protein>
    <submittedName>
        <fullName evidence="1">Uncharacterized protein</fullName>
    </submittedName>
</protein>
<reference evidence="1" key="1">
    <citation type="submission" date="2020-08" db="EMBL/GenBank/DDBJ databases">
        <title>Genome sequencing and assembly of the red palm weevil Rhynchophorus ferrugineus.</title>
        <authorList>
            <person name="Dias G.B."/>
            <person name="Bergman C.M."/>
            <person name="Manee M."/>
        </authorList>
    </citation>
    <scope>NUCLEOTIDE SEQUENCE</scope>
    <source>
        <strain evidence="1">AA-2017</strain>
        <tissue evidence="1">Whole larva</tissue>
    </source>
</reference>